<comment type="caution">
    <text evidence="2">The sequence shown here is derived from an EMBL/GenBank/DDBJ whole genome shotgun (WGS) entry which is preliminary data.</text>
</comment>
<reference evidence="2 3" key="1">
    <citation type="submission" date="2016-08" db="EMBL/GenBank/DDBJ databases">
        <authorList>
            <consortium name="Lentinula edodes genome sequencing consortium"/>
            <person name="Sakamoto Y."/>
            <person name="Nakade K."/>
            <person name="Sato S."/>
            <person name="Yoshida Y."/>
            <person name="Miyazaki K."/>
            <person name="Natsume S."/>
            <person name="Konno N."/>
        </authorList>
    </citation>
    <scope>NUCLEOTIDE SEQUENCE [LARGE SCALE GENOMIC DNA]</scope>
    <source>
        <strain evidence="2 3">NBRC 111202</strain>
    </source>
</reference>
<keyword evidence="3" id="KW-1185">Reference proteome</keyword>
<evidence type="ECO:0000256" key="1">
    <source>
        <dbReference type="SAM" id="MobiDB-lite"/>
    </source>
</evidence>
<accession>A0A1Q3E9X3</accession>
<name>A0A1Q3E9X3_LENED</name>
<sequence length="207" mass="23559">MYYPWTLCAPIVLSTQPPRGCLTTPPMQLDIPTTTNYRTTYTHKSTPSHTTRRVQNRSPQLSTSSQRFFCPERRLLNYLYGVYRALTVGFVGGDHLSIFITLHLCVEFTIYIDDHYHYLLEAPSEWDSCQPGIQVNVHSVEMAQIFTSIRLHISLLTHGSLEDGTHMYPVDSSKPCWTSPPSTVLSHASGNTYTCNRNKTLTHTYAK</sequence>
<evidence type="ECO:0000313" key="2">
    <source>
        <dbReference type="EMBL" id="GAW04008.1"/>
    </source>
</evidence>
<gene>
    <name evidence="2" type="ORF">LENED_005770</name>
</gene>
<protein>
    <submittedName>
        <fullName evidence="2">Uncharacterized protein</fullName>
    </submittedName>
</protein>
<reference evidence="2 3" key="2">
    <citation type="submission" date="2017-02" db="EMBL/GenBank/DDBJ databases">
        <title>A genome survey and senescence transcriptome analysis in Lentinula edodes.</title>
        <authorList>
            <person name="Sakamoto Y."/>
            <person name="Nakade K."/>
            <person name="Sato S."/>
            <person name="Yoshida Y."/>
            <person name="Miyazaki K."/>
            <person name="Natsume S."/>
            <person name="Konno N."/>
        </authorList>
    </citation>
    <scope>NUCLEOTIDE SEQUENCE [LARGE SCALE GENOMIC DNA]</scope>
    <source>
        <strain evidence="2 3">NBRC 111202</strain>
    </source>
</reference>
<organism evidence="2 3">
    <name type="scientific">Lentinula edodes</name>
    <name type="common">Shiitake mushroom</name>
    <name type="synonym">Lentinus edodes</name>
    <dbReference type="NCBI Taxonomy" id="5353"/>
    <lineage>
        <taxon>Eukaryota</taxon>
        <taxon>Fungi</taxon>
        <taxon>Dikarya</taxon>
        <taxon>Basidiomycota</taxon>
        <taxon>Agaricomycotina</taxon>
        <taxon>Agaricomycetes</taxon>
        <taxon>Agaricomycetidae</taxon>
        <taxon>Agaricales</taxon>
        <taxon>Marasmiineae</taxon>
        <taxon>Omphalotaceae</taxon>
        <taxon>Lentinula</taxon>
    </lineage>
</organism>
<evidence type="ECO:0000313" key="3">
    <source>
        <dbReference type="Proteomes" id="UP000188533"/>
    </source>
</evidence>
<dbReference type="AlphaFoldDB" id="A0A1Q3E9X3"/>
<dbReference type="Proteomes" id="UP000188533">
    <property type="component" value="Unassembled WGS sequence"/>
</dbReference>
<proteinExistence type="predicted"/>
<dbReference type="EMBL" id="BDGU01000173">
    <property type="protein sequence ID" value="GAW04008.1"/>
    <property type="molecule type" value="Genomic_DNA"/>
</dbReference>
<feature type="region of interest" description="Disordered" evidence="1">
    <location>
        <begin position="41"/>
        <end position="60"/>
    </location>
</feature>